<organism evidence="5 6">
    <name type="scientific">Candidatus Chlamydia sanziniae</name>
    <dbReference type="NCBI Taxonomy" id="1806891"/>
    <lineage>
        <taxon>Bacteria</taxon>
        <taxon>Pseudomonadati</taxon>
        <taxon>Chlamydiota</taxon>
        <taxon>Chlamydiia</taxon>
        <taxon>Chlamydiales</taxon>
        <taxon>Chlamydiaceae</taxon>
        <taxon>Chlamydia/Chlamydophila group</taxon>
        <taxon>Chlamydia</taxon>
    </lineage>
</organism>
<keyword evidence="2" id="KW-0479">Metal-binding</keyword>
<dbReference type="KEGG" id="csaz:Cs308_0599"/>
<proteinExistence type="predicted"/>
<keyword evidence="3" id="KW-0378">Hydrolase</keyword>
<dbReference type="OrthoDB" id="9761532at2"/>
<reference evidence="5 6" key="1">
    <citation type="submission" date="2016-03" db="EMBL/GenBank/DDBJ databases">
        <title>Culture-independent genomics supports pathogen discovery for uncultivable bacteria within the genus Chlamydia.</title>
        <authorList>
            <person name="Taylor-Brown A."/>
            <person name="Bachmann N.L."/>
            <person name="Borel N."/>
            <person name="Polkinghorne A."/>
        </authorList>
    </citation>
    <scope>NUCLEOTIDE SEQUENCE [LARGE SCALE GENOMIC DNA]</scope>
    <source>
        <strain evidence="5 6">2742-308</strain>
    </source>
</reference>
<dbReference type="GO" id="GO:0008233">
    <property type="term" value="F:peptidase activity"/>
    <property type="evidence" value="ECO:0007669"/>
    <property type="project" value="UniProtKB-KW"/>
</dbReference>
<feature type="domain" description="Peptidase M20 dimerisation" evidence="4">
    <location>
        <begin position="191"/>
        <end position="347"/>
    </location>
</feature>
<dbReference type="Proteomes" id="UP000078162">
    <property type="component" value="Chromosome"/>
</dbReference>
<dbReference type="EMBL" id="CP014639">
    <property type="protein sequence ID" value="ANH78769.1"/>
    <property type="molecule type" value="Genomic_DNA"/>
</dbReference>
<sequence length="451" mass="50844">MSVDLDYFNTHMPYFLKEFAQFLSFPSISADPSYLSACMECANFLVTNLSDIFTVELWETPGHPSIICASYRHNDSKAPTLLLYNHYDVQPAYISDGWQQDPFILREKEGFLYARGASDNKGQCYYTLKALQYYYKSRNKFPLNVIWIIEGEEESGSPALSTWLEKKQFQADYLLIVDGGFISPEHPCVNIGARGIVSMKLYVEEGTQDMHSGNFGGVAYNANRALIEMLSSLRNPDNSVTVEHFYDDITITGIDTPDLPQSNIMEVCEKNLGFHPTGNEPQYTLEASRAFRPTLEINGISGGYTGPGFKTVIPYKAMAYLSCRLVPNQDPIKIAEYIIDHLKKRVPTALKFSYEILLRGSRGWNSSPHLPIVSILQEIYSNLYQTECRRIVMPATIPISPLLAQAAHTQPIICGISYLSDNVHAAEERFSIDQLRKGFLSICQLLDKLPS</sequence>
<dbReference type="PANTHER" id="PTHR43270">
    <property type="entry name" value="BETA-ALA-HIS DIPEPTIDASE"/>
    <property type="match status" value="1"/>
</dbReference>
<keyword evidence="6" id="KW-1185">Reference proteome</keyword>
<evidence type="ECO:0000256" key="1">
    <source>
        <dbReference type="ARBA" id="ARBA00022670"/>
    </source>
</evidence>
<gene>
    <name evidence="5" type="ORF">Cs308_0599</name>
</gene>
<dbReference type="Gene3D" id="3.30.70.360">
    <property type="match status" value="1"/>
</dbReference>
<evidence type="ECO:0000313" key="5">
    <source>
        <dbReference type="EMBL" id="ANH78769.1"/>
    </source>
</evidence>
<dbReference type="PATRIC" id="fig|1806891.3.peg.590"/>
<name>A0A1A9HUU9_9CHLA</name>
<dbReference type="PANTHER" id="PTHR43270:SF8">
    <property type="entry name" value="DI- AND TRIPEPTIDASE DUG2-RELATED"/>
    <property type="match status" value="1"/>
</dbReference>
<accession>A0A1A9HUU9</accession>
<dbReference type="Gene3D" id="3.40.630.10">
    <property type="entry name" value="Zn peptidases"/>
    <property type="match status" value="1"/>
</dbReference>
<dbReference type="AlphaFoldDB" id="A0A1A9HUU9"/>
<evidence type="ECO:0000256" key="3">
    <source>
        <dbReference type="ARBA" id="ARBA00022801"/>
    </source>
</evidence>
<dbReference type="Pfam" id="PF07687">
    <property type="entry name" value="M20_dimer"/>
    <property type="match status" value="1"/>
</dbReference>
<evidence type="ECO:0000259" key="4">
    <source>
        <dbReference type="Pfam" id="PF07687"/>
    </source>
</evidence>
<evidence type="ECO:0000313" key="6">
    <source>
        <dbReference type="Proteomes" id="UP000078162"/>
    </source>
</evidence>
<dbReference type="InterPro" id="IPR051458">
    <property type="entry name" value="Cyt/Met_Dipeptidase"/>
</dbReference>
<dbReference type="GO" id="GO:0006508">
    <property type="term" value="P:proteolysis"/>
    <property type="evidence" value="ECO:0007669"/>
    <property type="project" value="UniProtKB-KW"/>
</dbReference>
<keyword evidence="1" id="KW-0645">Protease</keyword>
<evidence type="ECO:0000256" key="2">
    <source>
        <dbReference type="ARBA" id="ARBA00022723"/>
    </source>
</evidence>
<dbReference type="Pfam" id="PF01546">
    <property type="entry name" value="Peptidase_M20"/>
    <property type="match status" value="1"/>
</dbReference>
<dbReference type="InterPro" id="IPR002933">
    <property type="entry name" value="Peptidase_M20"/>
</dbReference>
<dbReference type="SUPFAM" id="SSF53187">
    <property type="entry name" value="Zn-dependent exopeptidases"/>
    <property type="match status" value="1"/>
</dbReference>
<dbReference type="InterPro" id="IPR011650">
    <property type="entry name" value="Peptidase_M20_dimer"/>
</dbReference>
<protein>
    <submittedName>
        <fullName evidence="5">Catalyzes the cleavage of p-aminobenzoyl-glutamate to p-aminobenzoate and glutamate, subunit A</fullName>
    </submittedName>
</protein>
<dbReference type="RefSeq" id="WP_066482359.1">
    <property type="nucleotide sequence ID" value="NZ_CP014639.1"/>
</dbReference>
<dbReference type="GO" id="GO:0046872">
    <property type="term" value="F:metal ion binding"/>
    <property type="evidence" value="ECO:0007669"/>
    <property type="project" value="UniProtKB-KW"/>
</dbReference>
<dbReference type="STRING" id="1806891.Cs308_0599"/>